<name>A0A9P8S3A6_9HYPO</name>
<dbReference type="Gene3D" id="3.40.50.1110">
    <property type="entry name" value="SGNH hydrolase"/>
    <property type="match status" value="1"/>
</dbReference>
<evidence type="ECO:0000256" key="6">
    <source>
        <dbReference type="ARBA" id="ARBA00020436"/>
    </source>
</evidence>
<dbReference type="CDD" id="cd07295">
    <property type="entry name" value="PX_Grd19"/>
    <property type="match status" value="1"/>
</dbReference>
<evidence type="ECO:0000256" key="2">
    <source>
        <dbReference type="ARBA" id="ARBA00004179"/>
    </source>
</evidence>
<dbReference type="InterPro" id="IPR001683">
    <property type="entry name" value="PX_dom"/>
</dbReference>
<feature type="domain" description="PX" evidence="22">
    <location>
        <begin position="617"/>
        <end position="734"/>
    </location>
</feature>
<dbReference type="GO" id="GO:0000139">
    <property type="term" value="C:Golgi membrane"/>
    <property type="evidence" value="ECO:0007669"/>
    <property type="project" value="UniProtKB-SubCell"/>
</dbReference>
<feature type="region of interest" description="Disordered" evidence="20">
    <location>
        <begin position="1"/>
        <end position="21"/>
    </location>
</feature>
<dbReference type="InterPro" id="IPR045146">
    <property type="entry name" value="SF3A1"/>
</dbReference>
<feature type="compositionally biased region" description="Polar residues" evidence="20">
    <location>
        <begin position="329"/>
        <end position="339"/>
    </location>
</feature>
<dbReference type="FunFam" id="1.10.10.790:FF:000001">
    <property type="entry name" value="Splicing factor 3a, subunit 1"/>
    <property type="match status" value="1"/>
</dbReference>
<dbReference type="GO" id="GO:0045292">
    <property type="term" value="P:mRNA cis splicing, via spliceosome"/>
    <property type="evidence" value="ECO:0007669"/>
    <property type="project" value="InterPro"/>
</dbReference>
<proteinExistence type="inferred from homology"/>
<comment type="subcellular location">
    <subcellularLocation>
        <location evidence="4">Cytoplasm</location>
    </subcellularLocation>
    <subcellularLocation>
        <location evidence="3">Golgi apparatus membrane</location>
        <topology evidence="3">Peripheral membrane protein</topology>
        <orientation evidence="3">Cytoplasmic side</orientation>
    </subcellularLocation>
    <subcellularLocation>
        <location evidence="1">Nucleus</location>
    </subcellularLocation>
    <subcellularLocation>
        <location evidence="2">Prevacuolar compartment membrane</location>
        <topology evidence="2">Peripheral membrane protein</topology>
        <orientation evidence="2">Cytoplasmic side</orientation>
    </subcellularLocation>
</comment>
<evidence type="ECO:0000256" key="7">
    <source>
        <dbReference type="ARBA" id="ARBA00022448"/>
    </source>
</evidence>
<dbReference type="Proteomes" id="UP000764110">
    <property type="component" value="Unassembled WGS sequence"/>
</dbReference>
<protein>
    <recommendedName>
        <fullName evidence="6">Sorting nexin-3</fullName>
    </recommendedName>
</protein>
<keyword evidence="12" id="KW-0653">Protein transport</keyword>
<comment type="similarity">
    <text evidence="5">Belongs to the sorting nexin family.</text>
</comment>
<keyword evidence="10" id="KW-0747">Spliceosome</keyword>
<dbReference type="SMART" id="SM00312">
    <property type="entry name" value="PX"/>
    <property type="match status" value="1"/>
</dbReference>
<dbReference type="FunFam" id="3.30.1520.10:FF:000030">
    <property type="entry name" value="Sorting nexin-3, variant"/>
    <property type="match status" value="1"/>
</dbReference>
<feature type="region of interest" description="Disordered" evidence="20">
    <location>
        <begin position="528"/>
        <end position="594"/>
    </location>
</feature>
<dbReference type="PROSITE" id="PS50128">
    <property type="entry name" value="SURP"/>
    <property type="match status" value="2"/>
</dbReference>
<evidence type="ECO:0000256" key="9">
    <source>
        <dbReference type="ARBA" id="ARBA00022664"/>
    </source>
</evidence>
<evidence type="ECO:0000256" key="17">
    <source>
        <dbReference type="ARBA" id="ARBA00023242"/>
    </source>
</evidence>
<comment type="function">
    <text evidence="18">Required for retention of late Golgi membrane proteins. Component of the retrieval machinery that functions by direct interaction with the cytosolic tails of certain TGN membrane proteins during the sorting/budding process at the prevacuolar compartment. Binds phosphatidylinositol 3-phosphate (PtdIns(P3)).</text>
</comment>
<dbReference type="InterPro" id="IPR013830">
    <property type="entry name" value="SGNH_hydro"/>
</dbReference>
<feature type="compositionally biased region" description="Polar residues" evidence="20">
    <location>
        <begin position="821"/>
        <end position="833"/>
    </location>
</feature>
<feature type="compositionally biased region" description="Basic and acidic residues" evidence="20">
    <location>
        <begin position="528"/>
        <end position="541"/>
    </location>
</feature>
<dbReference type="InterPro" id="IPR042138">
    <property type="entry name" value="PX_Grd19_PX"/>
</dbReference>
<keyword evidence="17" id="KW-0539">Nucleus</keyword>
<evidence type="ECO:0000313" key="23">
    <source>
        <dbReference type="EMBL" id="KAH0593311.1"/>
    </source>
</evidence>
<feature type="region of interest" description="Disordered" evidence="20">
    <location>
        <begin position="811"/>
        <end position="838"/>
    </location>
</feature>
<dbReference type="SUPFAM" id="SSF52266">
    <property type="entry name" value="SGNH hydrolase"/>
    <property type="match status" value="1"/>
</dbReference>
<dbReference type="InterPro" id="IPR036514">
    <property type="entry name" value="SGNH_hydro_sf"/>
</dbReference>
<keyword evidence="15" id="KW-0472">Membrane</keyword>
<keyword evidence="7" id="KW-0813">Transport</keyword>
<dbReference type="EMBL" id="JACEFI010000022">
    <property type="protein sequence ID" value="KAH0593311.1"/>
    <property type="molecule type" value="Genomic_DNA"/>
</dbReference>
<dbReference type="GO" id="GO:0015031">
    <property type="term" value="P:protein transport"/>
    <property type="evidence" value="ECO:0007669"/>
    <property type="project" value="UniProtKB-KW"/>
</dbReference>
<dbReference type="FunFam" id="1.10.10.790:FF:000015">
    <property type="entry name" value="Splicing factor 3A subunit 1"/>
    <property type="match status" value="1"/>
</dbReference>
<feature type="compositionally biased region" description="Polar residues" evidence="20">
    <location>
        <begin position="1"/>
        <end position="10"/>
    </location>
</feature>
<dbReference type="GO" id="GO:0032266">
    <property type="term" value="F:phosphatidylinositol-3-phosphate binding"/>
    <property type="evidence" value="ECO:0007669"/>
    <property type="project" value="InterPro"/>
</dbReference>
<organism evidence="23 24">
    <name type="scientific">Metarhizium humberi</name>
    <dbReference type="NCBI Taxonomy" id="2596975"/>
    <lineage>
        <taxon>Eukaryota</taxon>
        <taxon>Fungi</taxon>
        <taxon>Dikarya</taxon>
        <taxon>Ascomycota</taxon>
        <taxon>Pezizomycotina</taxon>
        <taxon>Sordariomycetes</taxon>
        <taxon>Hypocreomycetidae</taxon>
        <taxon>Hypocreales</taxon>
        <taxon>Clavicipitaceae</taxon>
        <taxon>Metarhizium</taxon>
    </lineage>
</organism>
<dbReference type="InterPro" id="IPR035967">
    <property type="entry name" value="SWAP/Surp_sf"/>
</dbReference>
<feature type="compositionally biased region" description="Polar residues" evidence="20">
    <location>
        <begin position="560"/>
        <end position="569"/>
    </location>
</feature>
<evidence type="ECO:0000256" key="14">
    <source>
        <dbReference type="ARBA" id="ARBA00023121"/>
    </source>
</evidence>
<dbReference type="SUPFAM" id="SSF64268">
    <property type="entry name" value="PX domain"/>
    <property type="match status" value="1"/>
</dbReference>
<feature type="domain" description="SURP motif" evidence="21">
    <location>
        <begin position="130"/>
        <end position="172"/>
    </location>
</feature>
<keyword evidence="14" id="KW-0446">Lipid-binding</keyword>
<evidence type="ECO:0000256" key="19">
    <source>
        <dbReference type="SAM" id="Coils"/>
    </source>
</evidence>
<feature type="coiled-coil region" evidence="19">
    <location>
        <begin position="219"/>
        <end position="246"/>
    </location>
</feature>
<comment type="caution">
    <text evidence="23">The sequence shown here is derived from an EMBL/GenBank/DDBJ whole genome shotgun (WGS) entry which is preliminary data.</text>
</comment>
<sequence length="1041" mass="115966">MAAATTNGESSAALDELKPPSGVVLPPREIRNILEKTAGYVARNGAIFEDRIRDKESANPKFSFLNPADAYHAFYQWRLAEIKSGRGTDVAAGRAGEAAAEPEKPKGPPKPPDFEFSARMPRINQKDLEVIRLTALFVAKNGRQFMTQLAQRETGNPQFQFLIPNHTFHNFFQHLIDQYTTLIRAAGLDGEGGKLQEEKTAELERNVNDKYCVLTRARQRADYAKFQELERQKKEEEEEKKKEEFSRIDWGDFVVVETITFTEADETANLPPPTNLSELQYASLEDRNKASLSMLRIEEAMPGEEFSVGSGPAVIPYAPSPVPPQPSYGAQQPAQTYPQPGQMPAVQAPPNGYQPQRSSQEEEEARRIQERADAQARVQQAQSEARGGAPPMKIRENYVPRAAQRGKQAGQTALCPNCKQQIPINELEAHMRIELLDPRWKEQKAAAESRYSATITGSEIAQNLKRLASQRNDVFDPATGQAMSEEELARRKKAALNPAEAQQESKPQAMNPQTVNVEEQIRAIHQKFAGDRKTKPPHTREPASSAPHHSPPLRRPPKTANLSGQQNSGRAADHKPTSSASPNSPPKSPSSLHRPIMQAMPDTRQQSFDEIYGPPENFLEIEVRNPRTHGIGRSMYTDYEILCRTNIPAFKLRQSSVRRRYSDFEYFRDILERESARVTIPPLPGKVFTNRFSDDVIEGRRAGLEKFLKIVVGHPLLQTGSKVLAAFVQGNRLHVGARCYFQSSEPDPRLSHPRPTDDKAHGDMHLMSLIPTLYKPLGDHSPSPVMSGTCSSMHSASSTLLRRFPRRPLTDCGLHRPRGSRTWTASATQSPGHGSQRRIRLMPLGGSITYGSKSSDGNGYRLPLCKLLAADGHAVEMLGSRRAGTMAQNRHEGWRGFRIDQLQTKVVQSVSRFSPDVITFNAGSNDCRQQYEIGTAGRRVRHLLEGLWAASPRTTIVLSTLVRSADEKAEEAVSRVNEQIRGISEELVAAGRKLVMVDMHVKALGLEHLADGTHPNDEGYAEMARIWYDGIKEAELKGLLL</sequence>
<reference evidence="23 24" key="1">
    <citation type="submission" date="2020-07" db="EMBL/GenBank/DDBJ databases">
        <title>Metarhizium humberi genome.</title>
        <authorList>
            <person name="Lysoe E."/>
        </authorList>
    </citation>
    <scope>NUCLEOTIDE SEQUENCE [LARGE SCALE GENOMIC DNA]</scope>
    <source>
        <strain evidence="23 24">ESALQ1638</strain>
    </source>
</reference>
<keyword evidence="11" id="KW-0677">Repeat</keyword>
<keyword evidence="24" id="KW-1185">Reference proteome</keyword>
<dbReference type="Pfam" id="PF01805">
    <property type="entry name" value="Surp"/>
    <property type="match status" value="2"/>
</dbReference>
<dbReference type="PANTHER" id="PTHR15316:SF1">
    <property type="entry name" value="SPLICING FACTOR 3A SUBUNIT 1"/>
    <property type="match status" value="1"/>
</dbReference>
<dbReference type="GO" id="GO:0005686">
    <property type="term" value="C:U2 snRNP"/>
    <property type="evidence" value="ECO:0007669"/>
    <property type="project" value="TreeGrafter"/>
</dbReference>
<evidence type="ECO:0000256" key="1">
    <source>
        <dbReference type="ARBA" id="ARBA00004123"/>
    </source>
</evidence>
<feature type="domain" description="SURP motif" evidence="21">
    <location>
        <begin position="33"/>
        <end position="75"/>
    </location>
</feature>
<evidence type="ECO:0000256" key="8">
    <source>
        <dbReference type="ARBA" id="ARBA00022490"/>
    </source>
</evidence>
<dbReference type="PANTHER" id="PTHR15316">
    <property type="entry name" value="SPLICEOSOME ASSOCIATED PROTEIN 114/SWAP SPLICING FACTOR-RELATED"/>
    <property type="match status" value="1"/>
</dbReference>
<dbReference type="InterPro" id="IPR022030">
    <property type="entry name" value="SF3A1_dom"/>
</dbReference>
<dbReference type="GO" id="GO:0071013">
    <property type="term" value="C:catalytic step 2 spliceosome"/>
    <property type="evidence" value="ECO:0007669"/>
    <property type="project" value="TreeGrafter"/>
</dbReference>
<dbReference type="GO" id="GO:0071004">
    <property type="term" value="C:U2-type prespliceosome"/>
    <property type="evidence" value="ECO:0007669"/>
    <property type="project" value="TreeGrafter"/>
</dbReference>
<feature type="compositionally biased region" description="Basic and acidic residues" evidence="20">
    <location>
        <begin position="364"/>
        <end position="374"/>
    </location>
</feature>
<dbReference type="Gene3D" id="1.10.10.790">
    <property type="entry name" value="Surp module"/>
    <property type="match status" value="2"/>
</dbReference>
<dbReference type="AlphaFoldDB" id="A0A9P8S3A6"/>
<dbReference type="Gene3D" id="3.30.1520.10">
    <property type="entry name" value="Phox-like domain"/>
    <property type="match status" value="1"/>
</dbReference>
<dbReference type="GO" id="GO:0000381">
    <property type="term" value="P:regulation of alternative mRNA splicing, via spliceosome"/>
    <property type="evidence" value="ECO:0007669"/>
    <property type="project" value="TreeGrafter"/>
</dbReference>
<feature type="region of interest" description="Disordered" evidence="20">
    <location>
        <begin position="90"/>
        <end position="115"/>
    </location>
</feature>
<evidence type="ECO:0000256" key="20">
    <source>
        <dbReference type="SAM" id="MobiDB-lite"/>
    </source>
</evidence>
<dbReference type="InterPro" id="IPR036871">
    <property type="entry name" value="PX_dom_sf"/>
</dbReference>
<evidence type="ECO:0000256" key="3">
    <source>
        <dbReference type="ARBA" id="ARBA00004255"/>
    </source>
</evidence>
<evidence type="ECO:0000256" key="13">
    <source>
        <dbReference type="ARBA" id="ARBA00023034"/>
    </source>
</evidence>
<dbReference type="GO" id="GO:0003723">
    <property type="term" value="F:RNA binding"/>
    <property type="evidence" value="ECO:0007669"/>
    <property type="project" value="InterPro"/>
</dbReference>
<gene>
    <name evidence="23" type="ORF">MHUMG1_09033</name>
</gene>
<evidence type="ECO:0000256" key="10">
    <source>
        <dbReference type="ARBA" id="ARBA00022728"/>
    </source>
</evidence>
<dbReference type="Pfam" id="PF13472">
    <property type="entry name" value="Lipase_GDSL_2"/>
    <property type="match status" value="1"/>
</dbReference>
<evidence type="ECO:0000256" key="5">
    <source>
        <dbReference type="ARBA" id="ARBA00010883"/>
    </source>
</evidence>
<dbReference type="CDD" id="cd01833">
    <property type="entry name" value="XynB_like"/>
    <property type="match status" value="1"/>
</dbReference>
<evidence type="ECO:0000256" key="16">
    <source>
        <dbReference type="ARBA" id="ARBA00023187"/>
    </source>
</evidence>
<keyword evidence="8" id="KW-0963">Cytoplasm</keyword>
<evidence type="ECO:0000313" key="24">
    <source>
        <dbReference type="Proteomes" id="UP000764110"/>
    </source>
</evidence>
<evidence type="ECO:0000256" key="15">
    <source>
        <dbReference type="ARBA" id="ARBA00023136"/>
    </source>
</evidence>
<dbReference type="PROSITE" id="PS50195">
    <property type="entry name" value="PX"/>
    <property type="match status" value="1"/>
</dbReference>
<evidence type="ECO:0000259" key="22">
    <source>
        <dbReference type="PROSITE" id="PS50195"/>
    </source>
</evidence>
<evidence type="ECO:0000256" key="12">
    <source>
        <dbReference type="ARBA" id="ARBA00022927"/>
    </source>
</evidence>
<evidence type="ECO:0000256" key="4">
    <source>
        <dbReference type="ARBA" id="ARBA00004496"/>
    </source>
</evidence>
<keyword evidence="19" id="KW-0175">Coiled coil</keyword>
<keyword evidence="13" id="KW-0333">Golgi apparatus</keyword>
<keyword evidence="9" id="KW-0507">mRNA processing</keyword>
<feature type="compositionally biased region" description="Polar residues" evidence="20">
    <location>
        <begin position="500"/>
        <end position="513"/>
    </location>
</feature>
<evidence type="ECO:0000259" key="21">
    <source>
        <dbReference type="PROSITE" id="PS50128"/>
    </source>
</evidence>
<dbReference type="Pfam" id="PF12230">
    <property type="entry name" value="PRP21_like_P"/>
    <property type="match status" value="1"/>
</dbReference>
<accession>A0A9P8S3A6</accession>
<dbReference type="SUPFAM" id="SSF109905">
    <property type="entry name" value="Surp module (SWAP domain)"/>
    <property type="match status" value="2"/>
</dbReference>
<dbReference type="Pfam" id="PF00787">
    <property type="entry name" value="PX"/>
    <property type="match status" value="1"/>
</dbReference>
<evidence type="ECO:0000256" key="11">
    <source>
        <dbReference type="ARBA" id="ARBA00022737"/>
    </source>
</evidence>
<evidence type="ECO:0000256" key="18">
    <source>
        <dbReference type="ARBA" id="ARBA00025533"/>
    </source>
</evidence>
<keyword evidence="16" id="KW-0508">mRNA splicing</keyword>
<feature type="region of interest" description="Disordered" evidence="20">
    <location>
        <begin position="480"/>
        <end position="513"/>
    </location>
</feature>
<dbReference type="InterPro" id="IPR000061">
    <property type="entry name" value="Surp"/>
</dbReference>
<dbReference type="SMART" id="SM00648">
    <property type="entry name" value="SWAP"/>
    <property type="match status" value="2"/>
</dbReference>
<feature type="region of interest" description="Disordered" evidence="20">
    <location>
        <begin position="317"/>
        <end position="392"/>
    </location>
</feature>